<dbReference type="InterPro" id="IPR018551">
    <property type="entry name" value="DUF2007"/>
</dbReference>
<proteinExistence type="predicted"/>
<sequence>MIHNVNENWVKVYTTGDAFAAEVLKQGLTEAGIPAVTINKQLAAYNFGEVNVLVNQADFDKAIEYMVQNEIE</sequence>
<comment type="caution">
    <text evidence="2">The sequence shown here is derived from an EMBL/GenBank/DDBJ whole genome shotgun (WGS) entry which is preliminary data.</text>
</comment>
<dbReference type="AlphaFoldDB" id="A0A317ERK4"/>
<dbReference type="InterPro" id="IPR011322">
    <property type="entry name" value="N-reg_PII-like_a/b"/>
</dbReference>
<accession>A0A317ERK4</accession>
<feature type="domain" description="DUF2007" evidence="1">
    <location>
        <begin position="9"/>
        <end position="63"/>
    </location>
</feature>
<dbReference type="OrthoDB" id="1467917at2"/>
<dbReference type="Pfam" id="PF09413">
    <property type="entry name" value="DUF2007"/>
    <property type="match status" value="1"/>
</dbReference>
<protein>
    <recommendedName>
        <fullName evidence="1">DUF2007 domain-containing protein</fullName>
    </recommendedName>
</protein>
<keyword evidence="3" id="KW-1185">Reference proteome</keyword>
<evidence type="ECO:0000313" key="2">
    <source>
        <dbReference type="EMBL" id="PWS27916.1"/>
    </source>
</evidence>
<dbReference type="Proteomes" id="UP000245379">
    <property type="component" value="Unassembled WGS sequence"/>
</dbReference>
<dbReference type="EMBL" id="QGNZ01000002">
    <property type="protein sequence ID" value="PWS27916.1"/>
    <property type="molecule type" value="Genomic_DNA"/>
</dbReference>
<gene>
    <name evidence="2" type="ORF">DHW03_10120</name>
</gene>
<evidence type="ECO:0000313" key="3">
    <source>
        <dbReference type="Proteomes" id="UP000245379"/>
    </source>
</evidence>
<evidence type="ECO:0000259" key="1">
    <source>
        <dbReference type="Pfam" id="PF09413"/>
    </source>
</evidence>
<name>A0A317ERK4_9SPHI</name>
<reference evidence="2 3" key="1">
    <citation type="submission" date="2018-05" db="EMBL/GenBank/DDBJ databases">
        <title>Pedobacter paludis sp. nov., isolated from wetland soil.</title>
        <authorList>
            <person name="Zhang Y."/>
            <person name="Wang G."/>
        </authorList>
    </citation>
    <scope>NUCLEOTIDE SEQUENCE [LARGE SCALE GENOMIC DNA]</scope>
    <source>
        <strain evidence="2 3">KCTC22721</strain>
    </source>
</reference>
<organism evidence="2 3">
    <name type="scientific">Pedobacter yonginense</name>
    <dbReference type="NCBI Taxonomy" id="651869"/>
    <lineage>
        <taxon>Bacteria</taxon>
        <taxon>Pseudomonadati</taxon>
        <taxon>Bacteroidota</taxon>
        <taxon>Sphingobacteriia</taxon>
        <taxon>Sphingobacteriales</taxon>
        <taxon>Sphingobacteriaceae</taxon>
        <taxon>Pedobacter</taxon>
    </lineage>
</organism>
<dbReference type="SUPFAM" id="SSF54913">
    <property type="entry name" value="GlnB-like"/>
    <property type="match status" value="1"/>
</dbReference>